<comment type="caution">
    <text evidence="1">The sequence shown here is derived from an EMBL/GenBank/DDBJ whole genome shotgun (WGS) entry which is preliminary data.</text>
</comment>
<organism evidence="1 2">
    <name type="scientific">Brachybacterium sacelli</name>
    <dbReference type="NCBI Taxonomy" id="173364"/>
    <lineage>
        <taxon>Bacteria</taxon>
        <taxon>Bacillati</taxon>
        <taxon>Actinomycetota</taxon>
        <taxon>Actinomycetes</taxon>
        <taxon>Micrococcales</taxon>
        <taxon>Dermabacteraceae</taxon>
        <taxon>Brachybacterium</taxon>
    </lineage>
</organism>
<name>A0ABS4WXA3_9MICO</name>
<dbReference type="Proteomes" id="UP001519290">
    <property type="component" value="Unassembled WGS sequence"/>
</dbReference>
<protein>
    <submittedName>
        <fullName evidence="1">Ribosomally synthesized peptide with SipW-like signal peptide</fullName>
    </submittedName>
</protein>
<gene>
    <name evidence="1" type="ORF">JOF43_000789</name>
</gene>
<reference evidence="1 2" key="1">
    <citation type="submission" date="2021-03" db="EMBL/GenBank/DDBJ databases">
        <title>Sequencing the genomes of 1000 actinobacteria strains.</title>
        <authorList>
            <person name="Klenk H.-P."/>
        </authorList>
    </citation>
    <scope>NUCLEOTIDE SEQUENCE [LARGE SCALE GENOMIC DNA]</scope>
    <source>
        <strain evidence="1 2">DSM 14566</strain>
    </source>
</reference>
<accession>A0ABS4WXA3</accession>
<dbReference type="NCBIfam" id="TIGR04088">
    <property type="entry name" value="cognate_SipW"/>
    <property type="match status" value="1"/>
</dbReference>
<evidence type="ECO:0000313" key="1">
    <source>
        <dbReference type="EMBL" id="MBP2380832.1"/>
    </source>
</evidence>
<dbReference type="RefSeq" id="WP_209899382.1">
    <property type="nucleotide sequence ID" value="NZ_BAAAJW010000015.1"/>
</dbReference>
<sequence length="221" mass="21822">MSPRQETREGTARPARVLGILAGGLALGMASAVTVAAWHDPEAATATFTAGTFETQSQAAGTGWAHHGPGDPATLAADLTGLAPGGTYEAPTAGESHYGWLNLRTASGSTRGGQVLLEDVSADGALAGVLEYRVVAREASTAQCTATDFSAGATYLAGGPDSYLGVGSGTDGVSTEIGADSQDALGLCLDLRVAAPGDGDAGKDVQGTGSQVGLSVSASQL</sequence>
<dbReference type="InterPro" id="IPR023833">
    <property type="entry name" value="Signal_pept_SipW-depend-type"/>
</dbReference>
<keyword evidence="2" id="KW-1185">Reference proteome</keyword>
<dbReference type="EMBL" id="JAGIOD010000001">
    <property type="protein sequence ID" value="MBP2380832.1"/>
    <property type="molecule type" value="Genomic_DNA"/>
</dbReference>
<proteinExistence type="predicted"/>
<evidence type="ECO:0000313" key="2">
    <source>
        <dbReference type="Proteomes" id="UP001519290"/>
    </source>
</evidence>